<comment type="similarity">
    <text evidence="4">Belongs to the trans-sulfuration enzymes family.</text>
</comment>
<dbReference type="InterPro" id="IPR015424">
    <property type="entry name" value="PyrdxlP-dep_Trfase"/>
</dbReference>
<dbReference type="SUPFAM" id="SSF53383">
    <property type="entry name" value="PLP-dependent transferases"/>
    <property type="match status" value="1"/>
</dbReference>
<dbReference type="PANTHER" id="PTHR11808">
    <property type="entry name" value="TRANS-SULFURATION ENZYME FAMILY MEMBER"/>
    <property type="match status" value="1"/>
</dbReference>
<feature type="region of interest" description="Disordered" evidence="5">
    <location>
        <begin position="1"/>
        <end position="44"/>
    </location>
</feature>
<keyword evidence="6" id="KW-0808">Transferase</keyword>
<dbReference type="Gene3D" id="3.40.640.10">
    <property type="entry name" value="Type I PLP-dependent aspartate aminotransferase-like (Major domain)"/>
    <property type="match status" value="1"/>
</dbReference>
<dbReference type="Pfam" id="PF01053">
    <property type="entry name" value="Cys_Met_Meta_PP"/>
    <property type="match status" value="1"/>
</dbReference>
<organism evidence="6 7">
    <name type="scientific">Microbispora cellulosiformans</name>
    <dbReference type="NCBI Taxonomy" id="2614688"/>
    <lineage>
        <taxon>Bacteria</taxon>
        <taxon>Bacillati</taxon>
        <taxon>Actinomycetota</taxon>
        <taxon>Actinomycetes</taxon>
        <taxon>Streptosporangiales</taxon>
        <taxon>Streptosporangiaceae</taxon>
        <taxon>Microbispora</taxon>
    </lineage>
</organism>
<dbReference type="PANTHER" id="PTHR11808:SF80">
    <property type="entry name" value="CYSTATHIONINE GAMMA-LYASE"/>
    <property type="match status" value="1"/>
</dbReference>
<dbReference type="InterPro" id="IPR015421">
    <property type="entry name" value="PyrdxlP-dep_Trfase_major"/>
</dbReference>
<dbReference type="PIRSF" id="PIRSF001434">
    <property type="entry name" value="CGS"/>
    <property type="match status" value="1"/>
</dbReference>
<dbReference type="GO" id="GO:0016846">
    <property type="term" value="F:carbon-sulfur lyase activity"/>
    <property type="evidence" value="ECO:0007669"/>
    <property type="project" value="TreeGrafter"/>
</dbReference>
<protein>
    <submittedName>
        <fullName evidence="6">PLP-dependent transferase</fullName>
    </submittedName>
</protein>
<dbReference type="EMBL" id="VYTZ01000025">
    <property type="protein sequence ID" value="KAA9373326.1"/>
    <property type="molecule type" value="Genomic_DNA"/>
</dbReference>
<evidence type="ECO:0000313" key="6">
    <source>
        <dbReference type="EMBL" id="KAA9373326.1"/>
    </source>
</evidence>
<dbReference type="GO" id="GO:0019346">
    <property type="term" value="P:transsulfuration"/>
    <property type="evidence" value="ECO:0007669"/>
    <property type="project" value="InterPro"/>
</dbReference>
<accession>A0A5J5JTC7</accession>
<feature type="compositionally biased region" description="Basic residues" evidence="5">
    <location>
        <begin position="1"/>
        <end position="33"/>
    </location>
</feature>
<dbReference type="Gene3D" id="3.90.1150.10">
    <property type="entry name" value="Aspartate Aminotransferase, domain 1"/>
    <property type="match status" value="1"/>
</dbReference>
<comment type="cofactor">
    <cofactor evidence="1 4">
        <name>pyridoxal 5'-phosphate</name>
        <dbReference type="ChEBI" id="CHEBI:597326"/>
    </cofactor>
</comment>
<dbReference type="InterPro" id="IPR000277">
    <property type="entry name" value="Cys/Met-Metab_PyrdxlP-dep_enz"/>
</dbReference>
<keyword evidence="7" id="KW-1185">Reference proteome</keyword>
<evidence type="ECO:0000256" key="5">
    <source>
        <dbReference type="SAM" id="MobiDB-lite"/>
    </source>
</evidence>
<dbReference type="GO" id="GO:0005737">
    <property type="term" value="C:cytoplasm"/>
    <property type="evidence" value="ECO:0007669"/>
    <property type="project" value="TreeGrafter"/>
</dbReference>
<evidence type="ECO:0000256" key="2">
    <source>
        <dbReference type="ARBA" id="ARBA00022898"/>
    </source>
</evidence>
<evidence type="ECO:0000256" key="4">
    <source>
        <dbReference type="RuleBase" id="RU362118"/>
    </source>
</evidence>
<comment type="caution">
    <text evidence="6">The sequence shown here is derived from an EMBL/GenBank/DDBJ whole genome shotgun (WGS) entry which is preliminary data.</text>
</comment>
<gene>
    <name evidence="6" type="ORF">F5972_35990</name>
</gene>
<keyword evidence="2 3" id="KW-0663">Pyridoxal phosphate</keyword>
<proteinExistence type="inferred from homology"/>
<dbReference type="GO" id="GO:0030170">
    <property type="term" value="F:pyridoxal phosphate binding"/>
    <property type="evidence" value="ECO:0007669"/>
    <property type="project" value="InterPro"/>
</dbReference>
<reference evidence="6 7" key="1">
    <citation type="submission" date="2019-09" db="EMBL/GenBank/DDBJ databases">
        <title>Screening of Novel Bioactive Compounds from Soil-Associated.</title>
        <authorList>
            <person name="Gong X."/>
        </authorList>
    </citation>
    <scope>NUCLEOTIDE SEQUENCE [LARGE SCALE GENOMIC DNA]</scope>
    <source>
        <strain evidence="6 7">Gxj-6</strain>
    </source>
</reference>
<sequence length="490" mass="52890">MTGRHGSPRPHPRGFQRGRARSRILRQRHGRRTGRADRQIRAARGRRGAAVLDAGEERVGTVTGPRFATLAVRGSYDHEEAASNRGSLSEPAYLATAQHFDSAETMRATAAGEREGWVYARRGNPTVGHLEDTVAALEGYQVDAEVSAAVTTTGMAAITLATSSFLSTAVGAKPNIVASPACYGSTVMVFDKRYGDERGVSVRWVDDPLSLDAWERNVDEDTRFLFAESPSNPMVQLVDIPALAALAHRAQIPLIIDATLATPALMRPLALGADIVVHSLTKAAGASGRSMGGAVIARHDLRFRGQPTQMTADFAGYLRRGPMRDMGSVLSPFNAWTLLADIRELRARVDTMSTSALRVAEYLADRGDVAEVFYPGLPSHRTHHLAKRDMWLVDSGGPGRDAVNRFGFLLGFRPAGGVPAAHRVLDRLDLVWRANNLGQVKSTATIPAIGTHQQIAGDAPVPPDMIRLSVGLEHADDIIEDLAQALDQRS</sequence>
<name>A0A5J5JTC7_9ACTN</name>
<feature type="modified residue" description="N6-(pyridoxal phosphate)lysine" evidence="3">
    <location>
        <position position="282"/>
    </location>
</feature>
<dbReference type="AlphaFoldDB" id="A0A5J5JTC7"/>
<evidence type="ECO:0000313" key="7">
    <source>
        <dbReference type="Proteomes" id="UP000327011"/>
    </source>
</evidence>
<evidence type="ECO:0000256" key="1">
    <source>
        <dbReference type="ARBA" id="ARBA00001933"/>
    </source>
</evidence>
<dbReference type="GO" id="GO:0016740">
    <property type="term" value="F:transferase activity"/>
    <property type="evidence" value="ECO:0007669"/>
    <property type="project" value="UniProtKB-KW"/>
</dbReference>
<evidence type="ECO:0000256" key="3">
    <source>
        <dbReference type="PIRSR" id="PIRSR001434-2"/>
    </source>
</evidence>
<dbReference type="InterPro" id="IPR015422">
    <property type="entry name" value="PyrdxlP-dep_Trfase_small"/>
</dbReference>
<dbReference type="Proteomes" id="UP000327011">
    <property type="component" value="Unassembled WGS sequence"/>
</dbReference>